<evidence type="ECO:0000256" key="2">
    <source>
        <dbReference type="ARBA" id="ARBA00011245"/>
    </source>
</evidence>
<sequence length="709" mass="77596">MAAQDRTATDHPADGTGQDGQPDRDGQPDQPGRDGQDGSADAPGLSRRQLLGGTAGVASLAVFAYGMSRAALARRPADPAPAAAAQPGAGGHAAHRPGQPAGAVQPVALARPPGDPAPSATELTPFQDPLRIPPTLPLRERDGVWHGTVRMRTSWTRLHAQLPHTRVWAYEGHYPGPTIEVRRGQRLRVTWTNELTGEYPLPVVELPFAVGSQPYQWDRPGREGGTPRADVAALPPWVAVHLHGALTGGGQDGWPENAVLPGDSQLSEYANDQAAATLWYHDHAMHITHLNVLTGLTAGMYLIRDDEERALRLPSGRYEIPLILSDHNLDTDERGRLTGGLLYKTIVTQPQGVRLVRPFTGPYSVVNGVIWPYLDVEPRWYRFRLLNAANMRPYSLRFEDEHGERVPAGTVHQIGADAGLLPAPTAVDADLVVLPAERVDLLVDFRALAGRRVRITNRYATPPVPHVMEFRVGDGRVRDEFRLPPVVSGSFTRVTDQDLAGRPERLVMVTPVSPPDAQLWEMERTDPPTGPLPIDGIVQIQEDDGSVSTYRRIATLPSEPVNYYVERDSWERWSFLSLEPAAGAFPHPMHLHATSFQVLAREAWDVRGFQYFRLADGVSFGGGTVTPIKRVGVRQVGPGERGWKDVTSLSPGEKVTVAARFTGVSGRYVYHCHNYEHEDMAMMRPFVVMPSAVLAMDPHRGHDGTGGAH</sequence>
<evidence type="ECO:0000313" key="14">
    <source>
        <dbReference type="Proteomes" id="UP001206128"/>
    </source>
</evidence>
<evidence type="ECO:0000256" key="5">
    <source>
        <dbReference type="ARBA" id="ARBA00038978"/>
    </source>
</evidence>
<feature type="domain" description="Plastocyanin-like" evidence="12">
    <location>
        <begin position="238"/>
        <end position="307"/>
    </location>
</feature>
<dbReference type="InterPro" id="IPR006311">
    <property type="entry name" value="TAT_signal"/>
</dbReference>
<evidence type="ECO:0000256" key="3">
    <source>
        <dbReference type="ARBA" id="ARBA00022723"/>
    </source>
</evidence>
<dbReference type="Proteomes" id="UP001206128">
    <property type="component" value="Unassembled WGS sequence"/>
</dbReference>
<comment type="subunit">
    <text evidence="2">Monomer.</text>
</comment>
<dbReference type="GO" id="GO:0005507">
    <property type="term" value="F:copper ion binding"/>
    <property type="evidence" value="ECO:0007669"/>
    <property type="project" value="InterPro"/>
</dbReference>
<dbReference type="EC" id="1.16.3.4" evidence="5"/>
<dbReference type="Gene3D" id="2.60.40.420">
    <property type="entry name" value="Cupredoxins - blue copper proteins"/>
    <property type="match status" value="3"/>
</dbReference>
<dbReference type="PANTHER" id="PTHR48267">
    <property type="entry name" value="CUPREDOXIN SUPERFAMILY PROTEIN"/>
    <property type="match status" value="1"/>
</dbReference>
<comment type="similarity">
    <text evidence="1">Belongs to the multicopper oxidase family.</text>
</comment>
<feature type="compositionally biased region" description="Basic and acidic residues" evidence="10">
    <location>
        <begin position="21"/>
        <end position="36"/>
    </location>
</feature>
<feature type="domain" description="Plastocyanin-like" evidence="11">
    <location>
        <begin position="556"/>
        <end position="690"/>
    </location>
</feature>
<keyword evidence="13" id="KW-0167">Capsid protein</keyword>
<evidence type="ECO:0000256" key="10">
    <source>
        <dbReference type="SAM" id="MobiDB-lite"/>
    </source>
</evidence>
<comment type="catalytic activity">
    <reaction evidence="9">
        <text>4 Cu(+) + O2 + 4 H(+) = 4 Cu(2+) + 2 H2O</text>
        <dbReference type="Rhea" id="RHEA:30083"/>
        <dbReference type="ChEBI" id="CHEBI:15377"/>
        <dbReference type="ChEBI" id="CHEBI:15378"/>
        <dbReference type="ChEBI" id="CHEBI:15379"/>
        <dbReference type="ChEBI" id="CHEBI:29036"/>
        <dbReference type="ChEBI" id="CHEBI:49552"/>
        <dbReference type="EC" id="1.16.3.4"/>
    </reaction>
    <physiologicalReaction direction="left-to-right" evidence="9">
        <dbReference type="Rhea" id="RHEA:30084"/>
    </physiologicalReaction>
</comment>
<organism evidence="13 14">
    <name type="scientific">Goodfellowiella coeruleoviolacea</name>
    <dbReference type="NCBI Taxonomy" id="334858"/>
    <lineage>
        <taxon>Bacteria</taxon>
        <taxon>Bacillati</taxon>
        <taxon>Actinomycetota</taxon>
        <taxon>Actinomycetes</taxon>
        <taxon>Pseudonocardiales</taxon>
        <taxon>Pseudonocardiaceae</taxon>
        <taxon>Goodfellowiella</taxon>
    </lineage>
</organism>
<evidence type="ECO:0000256" key="7">
    <source>
        <dbReference type="ARBA" id="ARBA00042896"/>
    </source>
</evidence>
<dbReference type="InterPro" id="IPR011706">
    <property type="entry name" value="Cu-oxidase_C"/>
</dbReference>
<feature type="compositionally biased region" description="Low complexity" evidence="10">
    <location>
        <begin position="78"/>
        <end position="87"/>
    </location>
</feature>
<name>A0AAE3G807_9PSEU</name>
<feature type="region of interest" description="Disordered" evidence="10">
    <location>
        <begin position="1"/>
        <end position="48"/>
    </location>
</feature>
<dbReference type="InterPro" id="IPR011707">
    <property type="entry name" value="Cu-oxidase-like_N"/>
</dbReference>
<evidence type="ECO:0000259" key="12">
    <source>
        <dbReference type="Pfam" id="PF07732"/>
    </source>
</evidence>
<keyword evidence="3" id="KW-0479">Metal-binding</keyword>
<evidence type="ECO:0000313" key="13">
    <source>
        <dbReference type="EMBL" id="MCP2163255.1"/>
    </source>
</evidence>
<protein>
    <recommendedName>
        <fullName evidence="6">Multicopper oxidase CueO</fullName>
        <ecNumber evidence="5">1.16.3.4</ecNumber>
    </recommendedName>
    <alternativeName>
        <fullName evidence="7">Copper efflux oxidase</fullName>
    </alternativeName>
    <alternativeName>
        <fullName evidence="8">Cuprous oxidase</fullName>
    </alternativeName>
</protein>
<dbReference type="InterPro" id="IPR002355">
    <property type="entry name" value="Cu_oxidase_Cu_BS"/>
</dbReference>
<dbReference type="PANTHER" id="PTHR48267:SF1">
    <property type="entry name" value="BILIRUBIN OXIDASE"/>
    <property type="match status" value="1"/>
</dbReference>
<reference evidence="13" key="1">
    <citation type="submission" date="2022-06" db="EMBL/GenBank/DDBJ databases">
        <title>Genomic Encyclopedia of Archaeal and Bacterial Type Strains, Phase II (KMG-II): from individual species to whole genera.</title>
        <authorList>
            <person name="Goeker M."/>
        </authorList>
    </citation>
    <scope>NUCLEOTIDE SEQUENCE</scope>
    <source>
        <strain evidence="13">DSM 43935</strain>
    </source>
</reference>
<feature type="domain" description="Plastocyanin-like" evidence="12">
    <location>
        <begin position="163"/>
        <end position="197"/>
    </location>
</feature>
<feature type="region of interest" description="Disordered" evidence="10">
    <location>
        <begin position="78"/>
        <end position="135"/>
    </location>
</feature>
<evidence type="ECO:0000256" key="9">
    <source>
        <dbReference type="ARBA" id="ARBA00048092"/>
    </source>
</evidence>
<dbReference type="InterPro" id="IPR045087">
    <property type="entry name" value="Cu-oxidase_fam"/>
</dbReference>
<keyword evidence="4" id="KW-0560">Oxidoreductase</keyword>
<dbReference type="CDD" id="cd13844">
    <property type="entry name" value="CuRO_1_BOD_CotA_like"/>
    <property type="match status" value="1"/>
</dbReference>
<dbReference type="PROSITE" id="PS00080">
    <property type="entry name" value="MULTICOPPER_OXIDASE2"/>
    <property type="match status" value="1"/>
</dbReference>
<keyword evidence="13" id="KW-0946">Virion</keyword>
<dbReference type="AlphaFoldDB" id="A0AAE3G807"/>
<evidence type="ECO:0000256" key="8">
    <source>
        <dbReference type="ARBA" id="ARBA00043090"/>
    </source>
</evidence>
<gene>
    <name evidence="13" type="ORF">LX83_000095</name>
</gene>
<dbReference type="Pfam" id="PF07731">
    <property type="entry name" value="Cu-oxidase_2"/>
    <property type="match status" value="1"/>
</dbReference>
<evidence type="ECO:0000256" key="1">
    <source>
        <dbReference type="ARBA" id="ARBA00010609"/>
    </source>
</evidence>
<proteinExistence type="inferred from homology"/>
<dbReference type="PROSITE" id="PS51318">
    <property type="entry name" value="TAT"/>
    <property type="match status" value="1"/>
</dbReference>
<evidence type="ECO:0000256" key="4">
    <source>
        <dbReference type="ARBA" id="ARBA00023002"/>
    </source>
</evidence>
<evidence type="ECO:0000256" key="6">
    <source>
        <dbReference type="ARBA" id="ARBA00041027"/>
    </source>
</evidence>
<keyword evidence="14" id="KW-1185">Reference proteome</keyword>
<evidence type="ECO:0000259" key="11">
    <source>
        <dbReference type="Pfam" id="PF07731"/>
    </source>
</evidence>
<dbReference type="EMBL" id="JAMTCK010000001">
    <property type="protein sequence ID" value="MCP2163255.1"/>
    <property type="molecule type" value="Genomic_DNA"/>
</dbReference>
<dbReference type="InterPro" id="IPR008972">
    <property type="entry name" value="Cupredoxin"/>
</dbReference>
<dbReference type="SUPFAM" id="SSF49503">
    <property type="entry name" value="Cupredoxins"/>
    <property type="match status" value="3"/>
</dbReference>
<dbReference type="Pfam" id="PF07732">
    <property type="entry name" value="Cu-oxidase_3"/>
    <property type="match status" value="2"/>
</dbReference>
<accession>A0AAE3G807</accession>
<dbReference type="GO" id="GO:0016491">
    <property type="term" value="F:oxidoreductase activity"/>
    <property type="evidence" value="ECO:0007669"/>
    <property type="project" value="UniProtKB-KW"/>
</dbReference>
<dbReference type="RefSeq" id="WP_253765734.1">
    <property type="nucleotide sequence ID" value="NZ_JAMTCK010000001.1"/>
</dbReference>
<comment type="caution">
    <text evidence="13">The sequence shown here is derived from an EMBL/GenBank/DDBJ whole genome shotgun (WGS) entry which is preliminary data.</text>
</comment>